<dbReference type="InterPro" id="IPR020103">
    <property type="entry name" value="PsdUridine_synth_cat_dom_sf"/>
</dbReference>
<dbReference type="CDD" id="cd02869">
    <property type="entry name" value="PseudoU_synth_RluA_like"/>
    <property type="match status" value="1"/>
</dbReference>
<dbReference type="InterPro" id="IPR006145">
    <property type="entry name" value="PsdUridine_synth_RsuA/RluA"/>
</dbReference>
<comment type="caution">
    <text evidence="3">The sequence shown here is derived from an EMBL/GenBank/DDBJ whole genome shotgun (WGS) entry which is preliminary data.</text>
</comment>
<feature type="domain" description="Pseudouridine synthase RsuA/RluA-like" evidence="2">
    <location>
        <begin position="382"/>
        <end position="529"/>
    </location>
</feature>
<evidence type="ECO:0000259" key="2">
    <source>
        <dbReference type="Pfam" id="PF00849"/>
    </source>
</evidence>
<dbReference type="EMBL" id="WOBO01000011">
    <property type="protein sequence ID" value="MUK45801.1"/>
    <property type="molecule type" value="Genomic_DNA"/>
</dbReference>
<dbReference type="SUPFAM" id="SSF55120">
    <property type="entry name" value="Pseudouridine synthase"/>
    <property type="match status" value="1"/>
</dbReference>
<dbReference type="PROSITE" id="PS01129">
    <property type="entry name" value="PSI_RLU"/>
    <property type="match status" value="1"/>
</dbReference>
<evidence type="ECO:0000313" key="3">
    <source>
        <dbReference type="EMBL" id="MUK45801.1"/>
    </source>
</evidence>
<dbReference type="GO" id="GO:0009982">
    <property type="term" value="F:pseudouridine synthase activity"/>
    <property type="evidence" value="ECO:0007669"/>
    <property type="project" value="InterPro"/>
</dbReference>
<dbReference type="Pfam" id="PF00849">
    <property type="entry name" value="PseudoU_synth_2"/>
    <property type="match status" value="1"/>
</dbReference>
<gene>
    <name evidence="3" type="ORF">GNP77_10460</name>
</gene>
<dbReference type="GO" id="GO:0140098">
    <property type="term" value="F:catalytic activity, acting on RNA"/>
    <property type="evidence" value="ECO:0007669"/>
    <property type="project" value="UniProtKB-ARBA"/>
</dbReference>
<dbReference type="AlphaFoldDB" id="A0A6N3Z1V7"/>
<dbReference type="PANTHER" id="PTHR21600">
    <property type="entry name" value="MITOCHONDRIAL RNA PSEUDOURIDINE SYNTHASE"/>
    <property type="match status" value="1"/>
</dbReference>
<dbReference type="Gene3D" id="3.30.2350.10">
    <property type="entry name" value="Pseudouridine synthase"/>
    <property type="match status" value="1"/>
</dbReference>
<sequence length="576" mass="65933">MSKRNFNVMCNNTLAHKFIRLSDNIDGIALPQHFTFPYYYTPHPLARLAMDDLQLYLDTQNEWQHSCSVNGKMFGVLVVKNQQDEIGYLASFAAQDAEKQPELSHTPDFFVDAIFDKTNHNSLCSQQRTELQHLKSHIHKLENDPEFIELKEKLSVNQQQSEHEITQFQQAMADAKKQRKRQRAEAESNTLSPLAPDDLRTLISELGNQSSREKRAFKQLKQDWQNTLLTLSTQHNENEYRISQAKLAYDNLVQQLHIDALKATQFLNSNGVTKSLFELFKYSDSDQLKQEPIANSSEQNCPKLLQTAFTLGYTPLALGEFWWGTSPYDQIRQHKNLYPVCQSKCFEILEHMLEGISTDDSPLEQTPSYGKELEIVYEDDVLVVVNKPAEFLSVSGKYISDSVHARIQARYPNATGPLIVHRLDMSTSGLLVLTLTAESNKQVQKQFIERTVEKCYTALLEGNIETDNGTINLPLTGDMEDRPRQMVCHKNGRKAETHYQVIAQEGKRTKVHLYPHTGRTHQLRVHCAHQAGLNTPIVGDDLYGFKANRLHLHAGYLKFKHPITDETVEFSCPEDF</sequence>
<protein>
    <submittedName>
        <fullName evidence="3">RluA family pseudouridine synthase</fullName>
    </submittedName>
</protein>
<feature type="region of interest" description="Disordered" evidence="1">
    <location>
        <begin position="174"/>
        <end position="195"/>
    </location>
</feature>
<dbReference type="Proteomes" id="UP000435323">
    <property type="component" value="Unassembled WGS sequence"/>
</dbReference>
<dbReference type="GO" id="GO:0003723">
    <property type="term" value="F:RNA binding"/>
    <property type="evidence" value="ECO:0007669"/>
    <property type="project" value="InterPro"/>
</dbReference>
<name>A0A6N3Z1V7_ALIFS</name>
<accession>A0A6N3Z1V7</accession>
<reference evidence="3 4" key="1">
    <citation type="submission" date="2019-11" db="EMBL/GenBank/DDBJ databases">
        <title>Using colonization assays and comparative genomics to discover symbiosis behaviors and factors in Vibrio fischeri.</title>
        <authorList>
            <person name="Bongrand C."/>
            <person name="Moriano-Gutierrez S."/>
            <person name="Arevalo P."/>
            <person name="Mcfall-Ngai M."/>
            <person name="Visick K."/>
            <person name="Polz M.F."/>
            <person name="Ruby E.G."/>
        </authorList>
    </citation>
    <scope>NUCLEOTIDE SEQUENCE [LARGE SCALE GENOMIC DNA]</scope>
    <source>
        <strain evidence="4">emors.3.2</strain>
    </source>
</reference>
<dbReference type="InterPro" id="IPR050188">
    <property type="entry name" value="RluA_PseudoU_synthase"/>
</dbReference>
<dbReference type="GO" id="GO:0000455">
    <property type="term" value="P:enzyme-directed rRNA pseudouridine synthesis"/>
    <property type="evidence" value="ECO:0007669"/>
    <property type="project" value="TreeGrafter"/>
</dbReference>
<dbReference type="InterPro" id="IPR006224">
    <property type="entry name" value="PsdUridine_synth_RluA-like_CS"/>
</dbReference>
<evidence type="ECO:0000313" key="4">
    <source>
        <dbReference type="Proteomes" id="UP000435323"/>
    </source>
</evidence>
<dbReference type="PANTHER" id="PTHR21600:SF89">
    <property type="entry name" value="RIBOSOMAL LARGE SUBUNIT PSEUDOURIDINE SYNTHASE A"/>
    <property type="match status" value="1"/>
</dbReference>
<organism evidence="3 4">
    <name type="scientific">Aliivibrio fischeri</name>
    <name type="common">Vibrio fischeri</name>
    <dbReference type="NCBI Taxonomy" id="668"/>
    <lineage>
        <taxon>Bacteria</taxon>
        <taxon>Pseudomonadati</taxon>
        <taxon>Pseudomonadota</taxon>
        <taxon>Gammaproteobacteria</taxon>
        <taxon>Vibrionales</taxon>
        <taxon>Vibrionaceae</taxon>
        <taxon>Aliivibrio</taxon>
    </lineage>
</organism>
<evidence type="ECO:0000256" key="1">
    <source>
        <dbReference type="SAM" id="MobiDB-lite"/>
    </source>
</evidence>
<proteinExistence type="predicted"/>